<organism evidence="12 13">
    <name type="scientific">Chrysophaeum taylorii</name>
    <dbReference type="NCBI Taxonomy" id="2483200"/>
    <lineage>
        <taxon>Eukaryota</taxon>
        <taxon>Sar</taxon>
        <taxon>Stramenopiles</taxon>
        <taxon>Ochrophyta</taxon>
        <taxon>Pelagophyceae</taxon>
        <taxon>Pelagomonadales</taxon>
        <taxon>Pelagomonadaceae</taxon>
        <taxon>Chrysophaeum</taxon>
    </lineage>
</organism>
<dbReference type="GO" id="GO:0016887">
    <property type="term" value="F:ATP hydrolysis activity"/>
    <property type="evidence" value="ECO:0007669"/>
    <property type="project" value="InterPro"/>
</dbReference>
<feature type="domain" description="ABC transporter" evidence="10">
    <location>
        <begin position="396"/>
        <end position="629"/>
    </location>
</feature>
<comment type="caution">
    <text evidence="12">The sequence shown here is derived from an EMBL/GenBank/DDBJ whole genome shotgun (WGS) entry which is preliminary data.</text>
</comment>
<dbReference type="InterPro" id="IPR003439">
    <property type="entry name" value="ABC_transporter-like_ATP-bd"/>
</dbReference>
<name>A0AAD7UNQ1_9STRA</name>
<dbReference type="GO" id="GO:0005524">
    <property type="term" value="F:ATP binding"/>
    <property type="evidence" value="ECO:0007669"/>
    <property type="project" value="UniProtKB-KW"/>
</dbReference>
<proteinExistence type="inferred from homology"/>
<evidence type="ECO:0000256" key="2">
    <source>
        <dbReference type="ARBA" id="ARBA00022448"/>
    </source>
</evidence>
<dbReference type="GO" id="GO:0005743">
    <property type="term" value="C:mitochondrial inner membrane"/>
    <property type="evidence" value="ECO:0007669"/>
    <property type="project" value="TreeGrafter"/>
</dbReference>
<dbReference type="FunFam" id="3.40.50.300:FF:000287">
    <property type="entry name" value="Multidrug ABC transporter ATP-binding protein"/>
    <property type="match status" value="1"/>
</dbReference>
<dbReference type="InterPro" id="IPR003593">
    <property type="entry name" value="AAA+_ATPase"/>
</dbReference>
<evidence type="ECO:0000256" key="9">
    <source>
        <dbReference type="SAM" id="Phobius"/>
    </source>
</evidence>
<keyword evidence="13" id="KW-1185">Reference proteome</keyword>
<dbReference type="PANTHER" id="PTHR24221">
    <property type="entry name" value="ATP-BINDING CASSETTE SUB-FAMILY B"/>
    <property type="match status" value="1"/>
</dbReference>
<sequence length="640" mass="68749">MRALSPVLRRRASTSRPEQVARLLASQLWPSTKTTAKAPGAKDGPEQHQHHNLAMIASRTEDAAAIKARVLTAVGLLVSSKVLTIASPFMFKEAVDMAVAAGSVSVEGPTALLVAYGVARLGASLTQELRTVVFATVAQKAIRNVALGVFRHLNALPLQFHLDRNTGQLSRVIDRGSRSINYLVSMTLFNVVPTALEICLVTTILSAKFGPQHAAAALATVAAYVVYTVKITALRIPIRQRMNAADAQASGHAVDTLINYEAVKYFGNEAYEEERYDGFLARYESAAVDTQRTLSLLNFGQQAIFAVGLAGLMLLTSNSIAAGNATVGDLVLVNGLLFQLSVPLNFVGTVYREIHQAIVDMEAMLDLLDNKATTVVPFVEKNNSAAAVVFPKPPTLAFEDVRFGYGDARVLRGVSFEVPAGSTVAIVGSSGCGKSTLLRLLVRFYDVTGGRISLDGTDVRDVPIDELRRAVGVVPQETSLFNNSIFHNIHYGNLDAPVSRVYEAARAAAVHDAIAALPSGFETAVGERGLKLSGGEKQRVALARTILKDSPVCCFDEATSALDAHTEAEIMARLKAHASQRTTLIIAHRLTTVAEADEIVVLDAGRVVERGAHHDLIRDGRLYAHLWHAQQQAANTAPQR</sequence>
<reference evidence="12" key="1">
    <citation type="submission" date="2023-01" db="EMBL/GenBank/DDBJ databases">
        <title>Metagenome sequencing of chrysophaentin producing Chrysophaeum taylorii.</title>
        <authorList>
            <person name="Davison J."/>
            <person name="Bewley C."/>
        </authorList>
    </citation>
    <scope>NUCLEOTIDE SEQUENCE</scope>
    <source>
        <strain evidence="12">NIES-1699</strain>
    </source>
</reference>
<dbReference type="SUPFAM" id="SSF90123">
    <property type="entry name" value="ABC transporter transmembrane region"/>
    <property type="match status" value="1"/>
</dbReference>
<keyword evidence="2" id="KW-0813">Transport</keyword>
<dbReference type="InterPro" id="IPR011527">
    <property type="entry name" value="ABC1_TM_dom"/>
</dbReference>
<dbReference type="SMART" id="SM00382">
    <property type="entry name" value="AAA"/>
    <property type="match status" value="1"/>
</dbReference>
<dbReference type="PANTHER" id="PTHR24221:SF402">
    <property type="entry name" value="IRON-SULFUR CLUSTERS TRANSPORTER ABCB7, MITOCHONDRIAL"/>
    <property type="match status" value="1"/>
</dbReference>
<evidence type="ECO:0000313" key="12">
    <source>
        <dbReference type="EMBL" id="KAJ8613956.1"/>
    </source>
</evidence>
<keyword evidence="7 9" id="KW-0472">Membrane</keyword>
<dbReference type="PROSITE" id="PS50929">
    <property type="entry name" value="ABC_TM1F"/>
    <property type="match status" value="1"/>
</dbReference>
<evidence type="ECO:0000256" key="1">
    <source>
        <dbReference type="ARBA" id="ARBA00004225"/>
    </source>
</evidence>
<feature type="transmembrane region" description="Helical" evidence="9">
    <location>
        <begin position="180"/>
        <end position="207"/>
    </location>
</feature>
<keyword evidence="6 9" id="KW-1133">Transmembrane helix</keyword>
<evidence type="ECO:0000259" key="11">
    <source>
        <dbReference type="PROSITE" id="PS50929"/>
    </source>
</evidence>
<evidence type="ECO:0000256" key="8">
    <source>
        <dbReference type="ARBA" id="ARBA00024363"/>
    </source>
</evidence>
<evidence type="ECO:0000259" key="10">
    <source>
        <dbReference type="PROSITE" id="PS50893"/>
    </source>
</evidence>
<dbReference type="GO" id="GO:0006879">
    <property type="term" value="P:intracellular iron ion homeostasis"/>
    <property type="evidence" value="ECO:0007669"/>
    <property type="project" value="TreeGrafter"/>
</dbReference>
<dbReference type="EMBL" id="JAQMWT010000015">
    <property type="protein sequence ID" value="KAJ8613956.1"/>
    <property type="molecule type" value="Genomic_DNA"/>
</dbReference>
<comment type="subcellular location">
    <subcellularLocation>
        <location evidence="1">Mitochondrion membrane</location>
        <topology evidence="1">Multi-pass membrane protein</topology>
    </subcellularLocation>
</comment>
<dbReference type="CDD" id="cd18582">
    <property type="entry name" value="ABC_6TM_ATM1_ABCB7"/>
    <property type="match status" value="1"/>
</dbReference>
<evidence type="ECO:0000256" key="5">
    <source>
        <dbReference type="ARBA" id="ARBA00022840"/>
    </source>
</evidence>
<evidence type="ECO:0000256" key="3">
    <source>
        <dbReference type="ARBA" id="ARBA00022692"/>
    </source>
</evidence>
<protein>
    <submittedName>
        <fullName evidence="12">Uncharacterized protein</fullName>
    </submittedName>
</protein>
<dbReference type="GO" id="GO:0140359">
    <property type="term" value="F:ABC-type transporter activity"/>
    <property type="evidence" value="ECO:0007669"/>
    <property type="project" value="InterPro"/>
</dbReference>
<evidence type="ECO:0000256" key="4">
    <source>
        <dbReference type="ARBA" id="ARBA00022741"/>
    </source>
</evidence>
<accession>A0AAD7UNQ1</accession>
<dbReference type="InterPro" id="IPR036640">
    <property type="entry name" value="ABC1_TM_sf"/>
</dbReference>
<dbReference type="AlphaFoldDB" id="A0AAD7UNQ1"/>
<dbReference type="Gene3D" id="3.40.50.300">
    <property type="entry name" value="P-loop containing nucleotide triphosphate hydrolases"/>
    <property type="match status" value="1"/>
</dbReference>
<dbReference type="PROSITE" id="PS00211">
    <property type="entry name" value="ABC_TRANSPORTER_1"/>
    <property type="match status" value="1"/>
</dbReference>
<evidence type="ECO:0000313" key="13">
    <source>
        <dbReference type="Proteomes" id="UP001230188"/>
    </source>
</evidence>
<comment type="similarity">
    <text evidence="8">Belongs to the ABC transporter superfamily. ABCB family. Heavy Metal importer (TC 3.A.1.210) subfamily.</text>
</comment>
<dbReference type="SUPFAM" id="SSF52540">
    <property type="entry name" value="P-loop containing nucleoside triphosphate hydrolases"/>
    <property type="match status" value="1"/>
</dbReference>
<evidence type="ECO:0000256" key="6">
    <source>
        <dbReference type="ARBA" id="ARBA00022989"/>
    </source>
</evidence>
<gene>
    <name evidence="12" type="ORF">CTAYLR_008790</name>
</gene>
<dbReference type="PROSITE" id="PS50893">
    <property type="entry name" value="ABC_TRANSPORTER_2"/>
    <property type="match status" value="1"/>
</dbReference>
<keyword evidence="3 9" id="KW-0812">Transmembrane</keyword>
<dbReference type="InterPro" id="IPR039421">
    <property type="entry name" value="Type_1_exporter"/>
</dbReference>
<dbReference type="Pfam" id="PF00005">
    <property type="entry name" value="ABC_tran"/>
    <property type="match status" value="1"/>
</dbReference>
<feature type="domain" description="ABC transmembrane type-1" evidence="11">
    <location>
        <begin position="71"/>
        <end position="356"/>
    </location>
</feature>
<feature type="transmembrane region" description="Helical" evidence="9">
    <location>
        <begin position="213"/>
        <end position="233"/>
    </location>
</feature>
<dbReference type="InterPro" id="IPR017871">
    <property type="entry name" value="ABC_transporter-like_CS"/>
</dbReference>
<dbReference type="Pfam" id="PF00664">
    <property type="entry name" value="ABC_membrane"/>
    <property type="match status" value="1"/>
</dbReference>
<dbReference type="InterPro" id="IPR027417">
    <property type="entry name" value="P-loop_NTPase"/>
</dbReference>
<keyword evidence="5" id="KW-0067">ATP-binding</keyword>
<evidence type="ECO:0000256" key="7">
    <source>
        <dbReference type="ARBA" id="ARBA00023136"/>
    </source>
</evidence>
<dbReference type="Gene3D" id="1.20.1560.10">
    <property type="entry name" value="ABC transporter type 1, transmembrane domain"/>
    <property type="match status" value="1"/>
</dbReference>
<dbReference type="Proteomes" id="UP001230188">
    <property type="component" value="Unassembled WGS sequence"/>
</dbReference>
<keyword evidence="4" id="KW-0547">Nucleotide-binding</keyword>